<evidence type="ECO:0000313" key="9">
    <source>
        <dbReference type="EMBL" id="WPK10828.1"/>
    </source>
</evidence>
<accession>A0ABZ0RRH6</accession>
<dbReference type="PANTHER" id="PTHR34582:SF6">
    <property type="entry name" value="UPF0702 TRANSMEMBRANE PROTEIN YCAP"/>
    <property type="match status" value="1"/>
</dbReference>
<evidence type="ECO:0000256" key="4">
    <source>
        <dbReference type="ARBA" id="ARBA00022692"/>
    </source>
</evidence>
<evidence type="ECO:0000256" key="7">
    <source>
        <dbReference type="SAM" id="Phobius"/>
    </source>
</evidence>
<evidence type="ECO:0000256" key="3">
    <source>
        <dbReference type="ARBA" id="ARBA00022475"/>
    </source>
</evidence>
<reference evidence="9 10" key="1">
    <citation type="submission" date="2023-09" db="EMBL/GenBank/DDBJ databases">
        <authorList>
            <person name="Page C.A."/>
            <person name="Perez-Diaz I.M."/>
        </authorList>
    </citation>
    <scope>NUCLEOTIDE SEQUENCE [LARGE SCALE GENOMIC DNA]</scope>
    <source>
        <strain evidence="9 10">Ll15</strain>
    </source>
</reference>
<dbReference type="InterPro" id="IPR007353">
    <property type="entry name" value="DUF421"/>
</dbReference>
<keyword evidence="5 7" id="KW-1133">Transmembrane helix</keyword>
<protein>
    <submittedName>
        <fullName evidence="9">DUF421 domain-containing protein</fullName>
    </submittedName>
</protein>
<dbReference type="EMBL" id="CP137624">
    <property type="protein sequence ID" value="WPK10828.1"/>
    <property type="molecule type" value="Genomic_DNA"/>
</dbReference>
<evidence type="ECO:0000259" key="8">
    <source>
        <dbReference type="Pfam" id="PF04239"/>
    </source>
</evidence>
<gene>
    <name evidence="9" type="ORF">R6U77_13155</name>
</gene>
<dbReference type="Gene3D" id="3.30.240.20">
    <property type="entry name" value="bsu07140 like domains"/>
    <property type="match status" value="2"/>
</dbReference>
<dbReference type="Pfam" id="PF04239">
    <property type="entry name" value="DUF421"/>
    <property type="match status" value="1"/>
</dbReference>
<keyword evidence="6 7" id="KW-0472">Membrane</keyword>
<dbReference type="PANTHER" id="PTHR34582">
    <property type="entry name" value="UPF0702 TRANSMEMBRANE PROTEIN YCAP"/>
    <property type="match status" value="1"/>
</dbReference>
<dbReference type="Proteomes" id="UP001322664">
    <property type="component" value="Chromosome"/>
</dbReference>
<comment type="subcellular location">
    <subcellularLocation>
        <location evidence="1">Cell membrane</location>
        <topology evidence="1">Multi-pass membrane protein</topology>
    </subcellularLocation>
</comment>
<evidence type="ECO:0000256" key="5">
    <source>
        <dbReference type="ARBA" id="ARBA00022989"/>
    </source>
</evidence>
<evidence type="ECO:0000313" key="10">
    <source>
        <dbReference type="Proteomes" id="UP001322664"/>
    </source>
</evidence>
<proteinExistence type="inferred from homology"/>
<evidence type="ECO:0000256" key="2">
    <source>
        <dbReference type="ARBA" id="ARBA00006448"/>
    </source>
</evidence>
<name>A0ABZ0RRH6_9BACI</name>
<keyword evidence="3" id="KW-1003">Cell membrane</keyword>
<evidence type="ECO:0000256" key="1">
    <source>
        <dbReference type="ARBA" id="ARBA00004651"/>
    </source>
</evidence>
<dbReference type="RefSeq" id="WP_293920739.1">
    <property type="nucleotide sequence ID" value="NZ_CP137624.1"/>
</dbReference>
<feature type="transmembrane region" description="Helical" evidence="7">
    <location>
        <begin position="6"/>
        <end position="26"/>
    </location>
</feature>
<feature type="domain" description="YetF C-terminal" evidence="8">
    <location>
        <begin position="82"/>
        <end position="199"/>
    </location>
</feature>
<feature type="transmembrane region" description="Helical" evidence="7">
    <location>
        <begin position="33"/>
        <end position="51"/>
    </location>
</feature>
<evidence type="ECO:0000256" key="6">
    <source>
        <dbReference type="ARBA" id="ARBA00023136"/>
    </source>
</evidence>
<comment type="similarity">
    <text evidence="2">Belongs to the UPF0702 family.</text>
</comment>
<organism evidence="9 10">
    <name type="scientific">Lysinibacillus louembei</name>
    <dbReference type="NCBI Taxonomy" id="1470088"/>
    <lineage>
        <taxon>Bacteria</taxon>
        <taxon>Bacillati</taxon>
        <taxon>Bacillota</taxon>
        <taxon>Bacilli</taxon>
        <taxon>Bacillales</taxon>
        <taxon>Bacillaceae</taxon>
        <taxon>Lysinibacillus</taxon>
    </lineage>
</organism>
<keyword evidence="4 7" id="KW-0812">Transmembrane</keyword>
<sequence>MEEYLLIIARTIFLYFLVLFVFRIMGKRELGELSILDVAVYVLIAEVAALALEDVDKPFFKSVLPIILLFAIQYINAIFILKNKRLRDVIDGDPTIVVRDGVILENAMVKQRYNLDDLFQQMREQGISSVQSIAFAFLEQSGKLSIYMKDGPAFVLPIIVDGYLDKKHLRLIGKTEEWLEDELRAQGVYSVKRVFYASYEGGQLYVQLKSRKNSS</sequence>
<dbReference type="InterPro" id="IPR023090">
    <property type="entry name" value="UPF0702_alpha/beta_dom_sf"/>
</dbReference>
<feature type="transmembrane region" description="Helical" evidence="7">
    <location>
        <begin position="63"/>
        <end position="81"/>
    </location>
</feature>
<keyword evidence="10" id="KW-1185">Reference proteome</keyword>